<dbReference type="Pfam" id="PF07738">
    <property type="entry name" value="Sad1_UNC"/>
    <property type="match status" value="1"/>
</dbReference>
<feature type="transmembrane region" description="Helical" evidence="5">
    <location>
        <begin position="32"/>
        <end position="50"/>
    </location>
</feature>
<evidence type="ECO:0000259" key="6">
    <source>
        <dbReference type="PROSITE" id="PS51469"/>
    </source>
</evidence>
<evidence type="ECO:0000256" key="1">
    <source>
        <dbReference type="ARBA" id="ARBA00004370"/>
    </source>
</evidence>
<dbReference type="InterPro" id="IPR012919">
    <property type="entry name" value="SUN_dom"/>
</dbReference>
<evidence type="ECO:0000256" key="2">
    <source>
        <dbReference type="ARBA" id="ARBA00022692"/>
    </source>
</evidence>
<dbReference type="AlphaFoldDB" id="A0A2G5U8E5"/>
<gene>
    <name evidence="7" type="primary">Cnig_chr_IV.g15050</name>
    <name evidence="7" type="ORF">B9Z55_015050</name>
</gene>
<dbReference type="PANTHER" id="PTHR12911:SF2">
    <property type="entry name" value="SUN DOMAIN-CONTAINING PROTEIN 1"/>
    <property type="match status" value="1"/>
</dbReference>
<dbReference type="OrthoDB" id="342281at2759"/>
<protein>
    <recommendedName>
        <fullName evidence="6">SUN domain-containing protein</fullName>
    </recommendedName>
</protein>
<evidence type="ECO:0000313" key="8">
    <source>
        <dbReference type="Proteomes" id="UP000230233"/>
    </source>
</evidence>
<keyword evidence="2 5" id="KW-0812">Transmembrane</keyword>
<keyword evidence="4 5" id="KW-0472">Membrane</keyword>
<evidence type="ECO:0000256" key="5">
    <source>
        <dbReference type="SAM" id="Phobius"/>
    </source>
</evidence>
<feature type="transmembrane region" description="Helical" evidence="5">
    <location>
        <begin position="388"/>
        <end position="412"/>
    </location>
</feature>
<proteinExistence type="predicted"/>
<dbReference type="Proteomes" id="UP000230233">
    <property type="component" value="Chromosome IV"/>
</dbReference>
<comment type="subcellular location">
    <subcellularLocation>
        <location evidence="1">Membrane</location>
    </subcellularLocation>
</comment>
<keyword evidence="8" id="KW-1185">Reference proteome</keyword>
<accession>A0A2G5U8E5</accession>
<comment type="caution">
    <text evidence="7">The sequence shown here is derived from an EMBL/GenBank/DDBJ whole genome shotgun (WGS) entry which is preliminary data.</text>
</comment>
<reference evidence="8" key="1">
    <citation type="submission" date="2017-10" db="EMBL/GenBank/DDBJ databases">
        <title>Rapid genome shrinkage in a self-fertile nematode reveals novel sperm competition proteins.</title>
        <authorList>
            <person name="Yin D."/>
            <person name="Schwarz E.M."/>
            <person name="Thomas C.G."/>
            <person name="Felde R.L."/>
            <person name="Korf I.F."/>
            <person name="Cutter A.D."/>
            <person name="Schartner C.M."/>
            <person name="Ralston E.J."/>
            <person name="Meyer B.J."/>
            <person name="Haag E.S."/>
        </authorList>
    </citation>
    <scope>NUCLEOTIDE SEQUENCE [LARGE SCALE GENOMIC DNA]</scope>
    <source>
        <strain evidence="8">JU1422</strain>
    </source>
</reference>
<dbReference type="GO" id="GO:0034993">
    <property type="term" value="C:meiotic nuclear membrane microtubule tethering complex"/>
    <property type="evidence" value="ECO:0007669"/>
    <property type="project" value="TreeGrafter"/>
</dbReference>
<evidence type="ECO:0000313" key="7">
    <source>
        <dbReference type="EMBL" id="PIC35815.1"/>
    </source>
</evidence>
<feature type="domain" description="SUN" evidence="6">
    <location>
        <begin position="155"/>
        <end position="315"/>
    </location>
</feature>
<dbReference type="Gene3D" id="2.60.120.260">
    <property type="entry name" value="Galactose-binding domain-like"/>
    <property type="match status" value="1"/>
</dbReference>
<dbReference type="EMBL" id="PDUG01000004">
    <property type="protein sequence ID" value="PIC35815.1"/>
    <property type="molecule type" value="Genomic_DNA"/>
</dbReference>
<dbReference type="PANTHER" id="PTHR12911">
    <property type="entry name" value="SAD1/UNC-84-LIKE PROTEIN-RELATED"/>
    <property type="match status" value="1"/>
</dbReference>
<name>A0A2G5U8E5_9PELO</name>
<evidence type="ECO:0000256" key="3">
    <source>
        <dbReference type="ARBA" id="ARBA00022989"/>
    </source>
</evidence>
<dbReference type="PROSITE" id="PS51469">
    <property type="entry name" value="SUN"/>
    <property type="match status" value="1"/>
</dbReference>
<dbReference type="FunFam" id="2.60.120.260:FF:000158">
    <property type="entry name" value="Protein CBG16940"/>
    <property type="match status" value="1"/>
</dbReference>
<evidence type="ECO:0000256" key="4">
    <source>
        <dbReference type="ARBA" id="ARBA00023136"/>
    </source>
</evidence>
<sequence length="433" mass="50076">MLPNRTNTFDIEEPNTKTKIWYQWINNRIRQYMILEIFFVISLIMVLYRLQTLSNQNDRVLEMVNSRFGIIERKIELLVSRKPNQDISPFDITQPLEQSIADVLKNMKSPTEESTQTMEPIVPQTKLKNTSNKSTSKTAGRTFEASIPKEQFRFNAADYLKGASVDMDHSSSSSLNPLIGYDQSNLVLLDRPEPPSDKAWCTNDENPVLTINLAKYIKPISVSYQHSKWNGAIPNGAPKIYDVVACLDFYCEKWTPLVSNCMYSQYITSDTEQMCNISSNLDIPSIGKVQFRFRENYGDTKMTCVNLVRVHGETKTPAKIEEKNLNSEEICTDLRWYYHNSYFKYSWTDKNCTILYKNNCCSECPECCQECVISDFNGKAFGNVCLNIFGGILMTIMLFFFIVFVVAIFYECCTGKKPEVRRERTRRNRTPRQ</sequence>
<dbReference type="InterPro" id="IPR045119">
    <property type="entry name" value="SUN1-5"/>
</dbReference>
<dbReference type="GO" id="GO:0043495">
    <property type="term" value="F:protein-membrane adaptor activity"/>
    <property type="evidence" value="ECO:0007669"/>
    <property type="project" value="TreeGrafter"/>
</dbReference>
<keyword evidence="3 5" id="KW-1133">Transmembrane helix</keyword>
<dbReference type="STRING" id="1611254.A0A2G5U8E5"/>
<organism evidence="7 8">
    <name type="scientific">Caenorhabditis nigoni</name>
    <dbReference type="NCBI Taxonomy" id="1611254"/>
    <lineage>
        <taxon>Eukaryota</taxon>
        <taxon>Metazoa</taxon>
        <taxon>Ecdysozoa</taxon>
        <taxon>Nematoda</taxon>
        <taxon>Chromadorea</taxon>
        <taxon>Rhabditida</taxon>
        <taxon>Rhabditina</taxon>
        <taxon>Rhabditomorpha</taxon>
        <taxon>Rhabditoidea</taxon>
        <taxon>Rhabditidae</taxon>
        <taxon>Peloderinae</taxon>
        <taxon>Caenorhabditis</taxon>
    </lineage>
</organism>